<dbReference type="EMBL" id="VFLP01000052">
    <property type="protein sequence ID" value="TRX90734.1"/>
    <property type="molecule type" value="Genomic_DNA"/>
</dbReference>
<dbReference type="Gene3D" id="3.40.50.300">
    <property type="entry name" value="P-loop containing nucleotide triphosphate hydrolases"/>
    <property type="match status" value="1"/>
</dbReference>
<evidence type="ECO:0000256" key="1">
    <source>
        <dbReference type="SAM" id="MobiDB-lite"/>
    </source>
</evidence>
<evidence type="ECO:0000313" key="3">
    <source>
        <dbReference type="Proteomes" id="UP000319160"/>
    </source>
</evidence>
<gene>
    <name evidence="2" type="ORF">FHL15_008313</name>
</gene>
<dbReference type="AlphaFoldDB" id="A0A553HS29"/>
<dbReference type="OrthoDB" id="2405944at2759"/>
<evidence type="ECO:0000313" key="2">
    <source>
        <dbReference type="EMBL" id="TRX90734.1"/>
    </source>
</evidence>
<keyword evidence="3" id="KW-1185">Reference proteome</keyword>
<dbReference type="PANTHER" id="PTHR48419:SF1">
    <property type="entry name" value="SULFOTRANSFERASE DOMAIN-CONTAINING PROTEIN"/>
    <property type="match status" value="1"/>
</dbReference>
<dbReference type="InterPro" id="IPR053226">
    <property type="entry name" value="Pyrrolopyrazine_biosynth_F"/>
</dbReference>
<comment type="caution">
    <text evidence="2">The sequence shown here is derived from an EMBL/GenBank/DDBJ whole genome shotgun (WGS) entry which is preliminary data.</text>
</comment>
<proteinExistence type="predicted"/>
<protein>
    <recommendedName>
        <fullName evidence="4">P-loop containing nucleoside triphosphate hydrolase protein</fullName>
    </recommendedName>
</protein>
<feature type="region of interest" description="Disordered" evidence="1">
    <location>
        <begin position="145"/>
        <end position="180"/>
    </location>
</feature>
<dbReference type="Proteomes" id="UP000319160">
    <property type="component" value="Unassembled WGS sequence"/>
</dbReference>
<accession>A0A553HS29</accession>
<dbReference type="InterPro" id="IPR027417">
    <property type="entry name" value="P-loop_NTPase"/>
</dbReference>
<organism evidence="2 3">
    <name type="scientific">Xylaria flabelliformis</name>
    <dbReference type="NCBI Taxonomy" id="2512241"/>
    <lineage>
        <taxon>Eukaryota</taxon>
        <taxon>Fungi</taxon>
        <taxon>Dikarya</taxon>
        <taxon>Ascomycota</taxon>
        <taxon>Pezizomycotina</taxon>
        <taxon>Sordariomycetes</taxon>
        <taxon>Xylariomycetidae</taxon>
        <taxon>Xylariales</taxon>
        <taxon>Xylariaceae</taxon>
        <taxon>Xylaria</taxon>
    </lineage>
</organism>
<evidence type="ECO:0008006" key="4">
    <source>
        <dbReference type="Google" id="ProtNLM"/>
    </source>
</evidence>
<dbReference type="STRING" id="2512241.A0A553HS29"/>
<dbReference type="SUPFAM" id="SSF52540">
    <property type="entry name" value="P-loop containing nucleoside triphosphate hydrolases"/>
    <property type="match status" value="1"/>
</dbReference>
<dbReference type="PANTHER" id="PTHR48419">
    <property type="entry name" value="SULFOTRANSFERASE DOMAIN-CONTAINING PROTEIN"/>
    <property type="match status" value="1"/>
</dbReference>
<sequence length="384" mass="42894">MSQKPVFVATHPRACSTAFERVFMTRQDTLQCAHEPFGDAFYYGPERLGERYEDDEEGRLSSGFSKTTYQGVLDRLERDGSEGKRVFIKDMAYYLMPPNSGVPSIAPSLRNPVTNGLANGEKLANGQNSHHVNGVNGDTNADAVNGRSHTNGVNGHSHANGANGVNSVDTSKKQGSDGTGNPTVIPLEILKKFHWTFLIRHPRRGIPSYVRCCSPPLSETTGWDHFMPSESGYVELRRLFDYLREQGLVGPSVAGRGGETKKAKDEVSITVLDADELLDKPEQAIRAFCKQTGIQFSPDMLEWDDEENQKRVADAFAKWNGWHNDAINSKGLTARTHPKKPVTEESENEEWRLKYGEEGQKIIRACVEENIPHYEYLKSFALVF</sequence>
<name>A0A553HS29_9PEZI</name>
<reference evidence="3" key="1">
    <citation type="submission" date="2019-06" db="EMBL/GenBank/DDBJ databases">
        <title>Draft genome sequence of the griseofulvin-producing fungus Xylaria cubensis strain G536.</title>
        <authorList>
            <person name="Mead M.E."/>
            <person name="Raja H.A."/>
            <person name="Steenwyk J.L."/>
            <person name="Knowles S.L."/>
            <person name="Oberlies N.H."/>
            <person name="Rokas A."/>
        </authorList>
    </citation>
    <scope>NUCLEOTIDE SEQUENCE [LARGE SCALE GENOMIC DNA]</scope>
    <source>
        <strain evidence="3">G536</strain>
    </source>
</reference>